<feature type="compositionally biased region" description="Low complexity" evidence="4">
    <location>
        <begin position="899"/>
        <end position="911"/>
    </location>
</feature>
<dbReference type="EMBL" id="BFAD01000003">
    <property type="protein sequence ID" value="GBE81064.1"/>
    <property type="molecule type" value="Genomic_DNA"/>
</dbReference>
<feature type="region of interest" description="Disordered" evidence="4">
    <location>
        <begin position="332"/>
        <end position="392"/>
    </location>
</feature>
<feature type="region of interest" description="Disordered" evidence="4">
    <location>
        <begin position="798"/>
        <end position="817"/>
    </location>
</feature>
<dbReference type="GeneID" id="38777981"/>
<feature type="compositionally biased region" description="Polar residues" evidence="4">
    <location>
        <begin position="219"/>
        <end position="229"/>
    </location>
</feature>
<dbReference type="STRING" id="139825.A0A401GFU5"/>
<feature type="compositionally biased region" description="Basic and acidic residues" evidence="4">
    <location>
        <begin position="840"/>
        <end position="855"/>
    </location>
</feature>
<evidence type="ECO:0000256" key="4">
    <source>
        <dbReference type="SAM" id="MobiDB-lite"/>
    </source>
</evidence>
<feature type="compositionally biased region" description="Low complexity" evidence="4">
    <location>
        <begin position="345"/>
        <end position="357"/>
    </location>
</feature>
<feature type="repeat" description="ANK" evidence="3">
    <location>
        <begin position="104"/>
        <end position="136"/>
    </location>
</feature>
<dbReference type="PANTHER" id="PTHR24173">
    <property type="entry name" value="ANKYRIN REPEAT CONTAINING"/>
    <property type="match status" value="1"/>
</dbReference>
<dbReference type="RefSeq" id="XP_027611977.1">
    <property type="nucleotide sequence ID" value="XM_027756176.1"/>
</dbReference>
<feature type="region of interest" description="Disordered" evidence="4">
    <location>
        <begin position="421"/>
        <end position="581"/>
    </location>
</feature>
<reference evidence="5 6" key="1">
    <citation type="journal article" date="2018" name="Sci. Rep.">
        <title>Genome sequence of the cauliflower mushroom Sparassis crispa (Hanabiratake) and its association with beneficial usage.</title>
        <authorList>
            <person name="Kiyama R."/>
            <person name="Furutani Y."/>
            <person name="Kawaguchi K."/>
            <person name="Nakanishi T."/>
        </authorList>
    </citation>
    <scope>NUCLEOTIDE SEQUENCE [LARGE SCALE GENOMIC DNA]</scope>
</reference>
<feature type="compositionally biased region" description="Basic and acidic residues" evidence="4">
    <location>
        <begin position="571"/>
        <end position="581"/>
    </location>
</feature>
<evidence type="ECO:0000256" key="3">
    <source>
        <dbReference type="PROSITE-ProRule" id="PRU00023"/>
    </source>
</evidence>
<feature type="compositionally biased region" description="Low complexity" evidence="4">
    <location>
        <begin position="274"/>
        <end position="288"/>
    </location>
</feature>
<feature type="compositionally biased region" description="Basic residues" evidence="4">
    <location>
        <begin position="856"/>
        <end position="866"/>
    </location>
</feature>
<keyword evidence="2 3" id="KW-0040">ANK repeat</keyword>
<dbReference type="SMART" id="SM00248">
    <property type="entry name" value="ANK"/>
    <property type="match status" value="3"/>
</dbReference>
<evidence type="ECO:0000313" key="6">
    <source>
        <dbReference type="Proteomes" id="UP000287166"/>
    </source>
</evidence>
<sequence>MPGVSRTQRAEAKYNVVTEFPHLGLHSAAATGNVGLVKYALDHGQPINSVLDGVLPLHAACSGGNDIVVRLLIEKGADVNAPRLPRRFSSDRNGDASAPIVGGSGSTPLHFACANGHTNIVLTLLLHGAHPDRPDKHGVTPEMVARQNGWVTCGDLLKQWSQDKDRDLREREVNSVGNEEPEDRHHFCAASDCQTCGMSARLRVKRSIDNALTILRPSLSQAPSVSPAQEGSEPGESPLPKADTLINQPKSGAQEGYPPRRPSLPHVFDSLHGPQSLHTHSQSSLTHPFRTSGGTSTGRPKSAGTDAEQSPSSSHKLKGKISLLSIFKKSISDSPGTPESFSGYSSSNSAMTSQSASPAPDQRREFTARSSSHSRVSASPDKPSADVGPVGKFRNRLCSESQSNDPARLGRAVALHHALSNDHMRSRSSSGAGINDSGDIGTSLPSFPRGPPVRPGILLPHHRSSSSGQSQADSYRASPNSQPSLRALRFDSSSTTASNHSRGNSRRRHASRSPAGGIRRSDSIGSVLSDGVSSNLDRGGYTLAPFLTAEPEDVRGEDMEKEDEEQYGEPIRSKGLDRNPRLTELRLQEPLVLSLDSLSPLPSPDMPKSGFECPFSINSPPPVDSDPTPHPDASGIHGTEQRLRGDSVSSTSTSGSVNPPTSSSGYVTTPSLSISPLPGPRILSPPSIASETIASINVPTDVLDKDGDEVAEPLTEDVETPFTSRGPRAPLDIDIRSISSHAQAEALVQRAQKSILEMDDLVSDLQSLGGIVGSGRSPLSAKLAAYGETLAIERKFKKEEQEKLRTPSTIPSTSLSLDRGFETMQGNHLDGASSSSTSKGLDRKYSLEERSDRSRSVRSRRVKRPHTSGGTPSSEILFSSPINGTSTSAHRQSTSPQITLTTSPSESSLLSGDRTASITPPKTMHLHAKSESRARSRPRMVRSRTPDPGYESVHPTTSYPVETIPLSRVSTAPEHDFMPSMSTQERQVARANKLVKMGFSSQDWQNATSSYSRTQTGHKHRFGGIRTFVQNLKSKS</sequence>
<evidence type="ECO:0000256" key="1">
    <source>
        <dbReference type="ARBA" id="ARBA00022737"/>
    </source>
</evidence>
<dbReference type="InterPro" id="IPR036770">
    <property type="entry name" value="Ankyrin_rpt-contain_sf"/>
</dbReference>
<dbReference type="InParanoid" id="A0A401GFU5"/>
<feature type="region of interest" description="Disordered" evidence="4">
    <location>
        <begin position="602"/>
        <end position="729"/>
    </location>
</feature>
<dbReference type="InterPro" id="IPR002110">
    <property type="entry name" value="Ankyrin_rpt"/>
</dbReference>
<feature type="compositionally biased region" description="Polar residues" evidence="4">
    <location>
        <begin position="335"/>
        <end position="344"/>
    </location>
</feature>
<feature type="compositionally biased region" description="Low complexity" evidence="4">
    <location>
        <begin position="368"/>
        <end position="379"/>
    </location>
</feature>
<feature type="compositionally biased region" description="Polar residues" evidence="4">
    <location>
        <begin position="523"/>
        <end position="536"/>
    </location>
</feature>
<keyword evidence="6" id="KW-1185">Reference proteome</keyword>
<feature type="compositionally biased region" description="Low complexity" evidence="4">
    <location>
        <begin position="465"/>
        <end position="474"/>
    </location>
</feature>
<accession>A0A401GFU5</accession>
<dbReference type="SUPFAM" id="SSF48403">
    <property type="entry name" value="Ankyrin repeat"/>
    <property type="match status" value="1"/>
</dbReference>
<dbReference type="Gene3D" id="1.25.40.20">
    <property type="entry name" value="Ankyrin repeat-containing domain"/>
    <property type="match status" value="1"/>
</dbReference>
<evidence type="ECO:0000313" key="5">
    <source>
        <dbReference type="EMBL" id="GBE81064.1"/>
    </source>
</evidence>
<dbReference type="PROSITE" id="PS50088">
    <property type="entry name" value="ANK_REPEAT"/>
    <property type="match status" value="2"/>
</dbReference>
<feature type="compositionally biased region" description="Polar residues" evidence="4">
    <location>
        <begin position="868"/>
        <end position="898"/>
    </location>
</feature>
<feature type="region of interest" description="Disordered" evidence="4">
    <location>
        <begin position="219"/>
        <end position="317"/>
    </location>
</feature>
<feature type="compositionally biased region" description="Acidic residues" evidence="4">
    <location>
        <begin position="706"/>
        <end position="719"/>
    </location>
</feature>
<organism evidence="5 6">
    <name type="scientific">Sparassis crispa</name>
    <dbReference type="NCBI Taxonomy" id="139825"/>
    <lineage>
        <taxon>Eukaryota</taxon>
        <taxon>Fungi</taxon>
        <taxon>Dikarya</taxon>
        <taxon>Basidiomycota</taxon>
        <taxon>Agaricomycotina</taxon>
        <taxon>Agaricomycetes</taxon>
        <taxon>Polyporales</taxon>
        <taxon>Sparassidaceae</taxon>
        <taxon>Sparassis</taxon>
    </lineage>
</organism>
<feature type="region of interest" description="Disordered" evidence="4">
    <location>
        <begin position="823"/>
        <end position="958"/>
    </location>
</feature>
<dbReference type="AlphaFoldDB" id="A0A401GFU5"/>
<feature type="compositionally biased region" description="Polar residues" evidence="4">
    <location>
        <begin position="687"/>
        <end position="698"/>
    </location>
</feature>
<feature type="compositionally biased region" description="Pro residues" evidence="4">
    <location>
        <begin position="619"/>
        <end position="630"/>
    </location>
</feature>
<dbReference type="Proteomes" id="UP000287166">
    <property type="component" value="Unassembled WGS sequence"/>
</dbReference>
<feature type="compositionally biased region" description="Low complexity" evidence="4">
    <location>
        <begin position="806"/>
        <end position="817"/>
    </location>
</feature>
<dbReference type="PROSITE" id="PS50297">
    <property type="entry name" value="ANK_REP_REGION"/>
    <property type="match status" value="2"/>
</dbReference>
<feature type="compositionally biased region" description="Low complexity" evidence="4">
    <location>
        <begin position="647"/>
        <end position="665"/>
    </location>
</feature>
<proteinExistence type="predicted"/>
<protein>
    <submittedName>
        <fullName evidence="5">Uncharacterized protein</fullName>
    </submittedName>
</protein>
<name>A0A401GFU5_9APHY</name>
<keyword evidence="1" id="KW-0677">Repeat</keyword>
<evidence type="ECO:0000256" key="2">
    <source>
        <dbReference type="ARBA" id="ARBA00023043"/>
    </source>
</evidence>
<gene>
    <name evidence="5" type="ORF">SCP_0307880</name>
</gene>
<feature type="repeat" description="ANK" evidence="3">
    <location>
        <begin position="52"/>
        <end position="84"/>
    </location>
</feature>
<dbReference type="Pfam" id="PF12796">
    <property type="entry name" value="Ank_2"/>
    <property type="match status" value="2"/>
</dbReference>
<dbReference type="PANTHER" id="PTHR24173:SF74">
    <property type="entry name" value="ANKYRIN REPEAT DOMAIN-CONTAINING PROTEIN 16"/>
    <property type="match status" value="1"/>
</dbReference>
<comment type="caution">
    <text evidence="5">The sequence shown here is derived from an EMBL/GenBank/DDBJ whole genome shotgun (WGS) entry which is preliminary data.</text>
</comment>
<dbReference type="OrthoDB" id="194358at2759"/>